<keyword evidence="1" id="KW-0472">Membrane</keyword>
<dbReference type="GO" id="GO:0015628">
    <property type="term" value="P:protein secretion by the type II secretion system"/>
    <property type="evidence" value="ECO:0007669"/>
    <property type="project" value="TreeGrafter"/>
</dbReference>
<feature type="transmembrane region" description="Helical" evidence="1">
    <location>
        <begin position="12"/>
        <end position="29"/>
    </location>
</feature>
<dbReference type="AlphaFoldDB" id="A0A1E5LHW4"/>
<organism evidence="3 4">
    <name type="scientific">Bacillus solimangrovi</name>
    <dbReference type="NCBI Taxonomy" id="1305675"/>
    <lineage>
        <taxon>Bacteria</taxon>
        <taxon>Bacillati</taxon>
        <taxon>Bacillota</taxon>
        <taxon>Bacilli</taxon>
        <taxon>Bacillales</taxon>
        <taxon>Bacillaceae</taxon>
        <taxon>Bacillus</taxon>
    </lineage>
</organism>
<comment type="caution">
    <text evidence="3">The sequence shown here is derived from an EMBL/GenBank/DDBJ whole genome shotgun (WGS) entry which is preliminary data.</text>
</comment>
<feature type="domain" description="Helix-hairpin-helix DNA-binding motif class 1" evidence="2">
    <location>
        <begin position="142"/>
        <end position="161"/>
    </location>
</feature>
<feature type="domain" description="Helix-hairpin-helix DNA-binding motif class 1" evidence="2">
    <location>
        <begin position="172"/>
        <end position="191"/>
    </location>
</feature>
<dbReference type="InterPro" id="IPR051675">
    <property type="entry name" value="Endo/Exo/Phosphatase_dom_1"/>
</dbReference>
<dbReference type="STRING" id="1305675.BFG57_11600"/>
<dbReference type="GO" id="GO:0003677">
    <property type="term" value="F:DNA binding"/>
    <property type="evidence" value="ECO:0007669"/>
    <property type="project" value="InterPro"/>
</dbReference>
<name>A0A1E5LHW4_9BACI</name>
<protein>
    <recommendedName>
        <fullName evidence="2">Helix-hairpin-helix DNA-binding motif class 1 domain-containing protein</fullName>
    </recommendedName>
</protein>
<dbReference type="NCBIfam" id="TIGR00426">
    <property type="entry name" value="competence protein ComEA helix-hairpin-helix repeat region"/>
    <property type="match status" value="1"/>
</dbReference>
<dbReference type="GO" id="GO:0006281">
    <property type="term" value="P:DNA repair"/>
    <property type="evidence" value="ECO:0007669"/>
    <property type="project" value="InterPro"/>
</dbReference>
<dbReference type="EMBL" id="MJEH01000010">
    <property type="protein sequence ID" value="OEH93679.1"/>
    <property type="molecule type" value="Genomic_DNA"/>
</dbReference>
<dbReference type="Gene3D" id="1.10.150.280">
    <property type="entry name" value="AF1531-like domain"/>
    <property type="match status" value="1"/>
</dbReference>
<dbReference type="Pfam" id="PF10531">
    <property type="entry name" value="SLBB"/>
    <property type="match status" value="1"/>
</dbReference>
<keyword evidence="1" id="KW-1133">Transmembrane helix</keyword>
<keyword evidence="1" id="KW-0812">Transmembrane</keyword>
<dbReference type="RefSeq" id="WP_069716254.1">
    <property type="nucleotide sequence ID" value="NZ_MJEH01000010.1"/>
</dbReference>
<keyword evidence="4" id="KW-1185">Reference proteome</keyword>
<dbReference type="InterPro" id="IPR019554">
    <property type="entry name" value="Soluble_ligand-bd"/>
</dbReference>
<proteinExistence type="predicted"/>
<gene>
    <name evidence="3" type="ORF">BFG57_11600</name>
</gene>
<dbReference type="PANTHER" id="PTHR21180">
    <property type="entry name" value="ENDONUCLEASE/EXONUCLEASE/PHOSPHATASE FAMILY DOMAIN-CONTAINING PROTEIN 1"/>
    <property type="match status" value="1"/>
</dbReference>
<dbReference type="InterPro" id="IPR003583">
    <property type="entry name" value="Hlx-hairpin-Hlx_DNA-bd_motif"/>
</dbReference>
<dbReference type="SUPFAM" id="SSF47781">
    <property type="entry name" value="RuvA domain 2-like"/>
    <property type="match status" value="1"/>
</dbReference>
<dbReference type="GO" id="GO:0015627">
    <property type="term" value="C:type II protein secretion system complex"/>
    <property type="evidence" value="ECO:0007669"/>
    <property type="project" value="TreeGrafter"/>
</dbReference>
<evidence type="ECO:0000259" key="2">
    <source>
        <dbReference type="SMART" id="SM00278"/>
    </source>
</evidence>
<dbReference type="SMART" id="SM00278">
    <property type="entry name" value="HhH1"/>
    <property type="match status" value="2"/>
</dbReference>
<dbReference type="InterPro" id="IPR010994">
    <property type="entry name" value="RuvA_2-like"/>
</dbReference>
<dbReference type="Proteomes" id="UP000095209">
    <property type="component" value="Unassembled WGS sequence"/>
</dbReference>
<reference evidence="3 4" key="1">
    <citation type="submission" date="2016-08" db="EMBL/GenBank/DDBJ databases">
        <title>Genome of Bacillus solimangrovi GH2-4.</title>
        <authorList>
            <person name="Lim S."/>
            <person name="Kim B.-C."/>
        </authorList>
    </citation>
    <scope>NUCLEOTIDE SEQUENCE [LARGE SCALE GENOMIC DNA]</scope>
    <source>
        <strain evidence="3 4">GH2-4</strain>
    </source>
</reference>
<sequence length="195" mass="21980">MRRKYLQEHKKWLLIIIASIIFCLGLLVYRPVQDDDLPEELFIDEKESETNREEDITHTIIVDIKGAVMNPGVYEVVNDARVVDGIQMAGGFKEKADESQINLAQKLVDEMVIFVPEEGEVLIEQSFKENGGKININRTDVEDLQQLSGIGPSKAKAIVDYRDQNGEFKNIESILDVAGIGEGTFSKIQDEITVR</sequence>
<evidence type="ECO:0000313" key="4">
    <source>
        <dbReference type="Proteomes" id="UP000095209"/>
    </source>
</evidence>
<dbReference type="Pfam" id="PF12836">
    <property type="entry name" value="HHH_3"/>
    <property type="match status" value="1"/>
</dbReference>
<evidence type="ECO:0000256" key="1">
    <source>
        <dbReference type="SAM" id="Phobius"/>
    </source>
</evidence>
<evidence type="ECO:0000313" key="3">
    <source>
        <dbReference type="EMBL" id="OEH93679.1"/>
    </source>
</evidence>
<dbReference type="OrthoDB" id="9790239at2"/>
<dbReference type="PANTHER" id="PTHR21180:SF32">
    <property type="entry name" value="ENDONUCLEASE_EXONUCLEASE_PHOSPHATASE FAMILY DOMAIN-CONTAINING PROTEIN 1"/>
    <property type="match status" value="1"/>
</dbReference>
<accession>A0A1E5LHW4</accession>
<dbReference type="InterPro" id="IPR004509">
    <property type="entry name" value="Competence_ComEA_HhH"/>
</dbReference>